<dbReference type="GO" id="GO:0000981">
    <property type="term" value="F:DNA-binding transcription factor activity, RNA polymerase II-specific"/>
    <property type="evidence" value="ECO:0007669"/>
    <property type="project" value="InterPro"/>
</dbReference>
<evidence type="ECO:0000256" key="4">
    <source>
        <dbReference type="ARBA" id="ARBA00023125"/>
    </source>
</evidence>
<dbReference type="InterPro" id="IPR017970">
    <property type="entry name" value="Homeobox_CS"/>
</dbReference>
<dbReference type="PANTHER" id="PTHR45714">
    <property type="entry name" value="HOMEOBOX-LEUCINE ZIPPER PROTEIN HAT14"/>
    <property type="match status" value="1"/>
</dbReference>
<keyword evidence="6" id="KW-0804">Transcription</keyword>
<dbReference type="InterPro" id="IPR050762">
    <property type="entry name" value="HD-ZIP_Homeobox_LZ_Class_II"/>
</dbReference>
<evidence type="ECO:0000313" key="12">
    <source>
        <dbReference type="Proteomes" id="UP001515500"/>
    </source>
</evidence>
<evidence type="ECO:0000256" key="7">
    <source>
        <dbReference type="ARBA" id="ARBA00023242"/>
    </source>
</evidence>
<keyword evidence="12" id="KW-1185">Reference proteome</keyword>
<proteinExistence type="inferred from homology"/>
<keyword evidence="7 8" id="KW-0539">Nucleus</keyword>
<keyword evidence="3" id="KW-0805">Transcription regulation</keyword>
<dbReference type="RefSeq" id="XP_039140653.1">
    <property type="nucleotide sequence ID" value="XM_039284719.1"/>
</dbReference>
<evidence type="ECO:0000256" key="8">
    <source>
        <dbReference type="PROSITE-ProRule" id="PRU00108"/>
    </source>
</evidence>
<dbReference type="PROSITE" id="PS00027">
    <property type="entry name" value="HOMEOBOX_1"/>
    <property type="match status" value="1"/>
</dbReference>
<dbReference type="GO" id="GO:0005634">
    <property type="term" value="C:nucleus"/>
    <property type="evidence" value="ECO:0007669"/>
    <property type="project" value="UniProtKB-SubCell"/>
</dbReference>
<evidence type="ECO:0000259" key="11">
    <source>
        <dbReference type="PROSITE" id="PS50071"/>
    </source>
</evidence>
<keyword evidence="4 8" id="KW-0238">DNA-binding</keyword>
<evidence type="ECO:0000256" key="1">
    <source>
        <dbReference type="ARBA" id="ARBA00004123"/>
    </source>
</evidence>
<evidence type="ECO:0000256" key="3">
    <source>
        <dbReference type="ARBA" id="ARBA00023015"/>
    </source>
</evidence>
<comment type="subcellular location">
    <subcellularLocation>
        <location evidence="1 8 9">Nucleus</location>
    </subcellularLocation>
</comment>
<name>A0AB40CNK9_DIOCR</name>
<evidence type="ECO:0000256" key="9">
    <source>
        <dbReference type="RuleBase" id="RU000682"/>
    </source>
</evidence>
<sequence length="239" mass="27045">MDKGIEKEEEEGGGGEVCDIGLGLGLSNYKESIVEPSLTLGLCVDAFGLESKGKQTSLSQWKHCFGAKRNTEIQTDEAATAKASFGRASDEEEDGGARKKLRLTKEQSSLLEKSFKEHPSLNPKQKQALAKHLNLRPRQVEVWFQNRRARTKFKQTEVDLVFLKKWFETLTDENLKLRKELQELKRYKFQSSVNTKIATSTLSMCPKCQRMTGNDDGDHAVLQSSKPFFFDHFPYSATC</sequence>
<organism evidence="12 13">
    <name type="scientific">Dioscorea cayennensis subsp. rotundata</name>
    <name type="common">White Guinea yam</name>
    <name type="synonym">Dioscorea rotundata</name>
    <dbReference type="NCBI Taxonomy" id="55577"/>
    <lineage>
        <taxon>Eukaryota</taxon>
        <taxon>Viridiplantae</taxon>
        <taxon>Streptophyta</taxon>
        <taxon>Embryophyta</taxon>
        <taxon>Tracheophyta</taxon>
        <taxon>Spermatophyta</taxon>
        <taxon>Magnoliopsida</taxon>
        <taxon>Liliopsida</taxon>
        <taxon>Dioscoreales</taxon>
        <taxon>Dioscoreaceae</taxon>
        <taxon>Dioscorea</taxon>
    </lineage>
</organism>
<dbReference type="InterPro" id="IPR001356">
    <property type="entry name" value="HD"/>
</dbReference>
<evidence type="ECO:0000256" key="5">
    <source>
        <dbReference type="ARBA" id="ARBA00023155"/>
    </source>
</evidence>
<gene>
    <name evidence="13" type="primary">LOC120277871</name>
</gene>
<dbReference type="Pfam" id="PF00046">
    <property type="entry name" value="Homeodomain"/>
    <property type="match status" value="1"/>
</dbReference>
<feature type="region of interest" description="Disordered" evidence="10">
    <location>
        <begin position="76"/>
        <end position="100"/>
    </location>
</feature>
<evidence type="ECO:0000256" key="2">
    <source>
        <dbReference type="ARBA" id="ARBA00006074"/>
    </source>
</evidence>
<dbReference type="PROSITE" id="PS50071">
    <property type="entry name" value="HOMEOBOX_2"/>
    <property type="match status" value="1"/>
</dbReference>
<dbReference type="CDD" id="cd00086">
    <property type="entry name" value="homeodomain"/>
    <property type="match status" value="1"/>
</dbReference>
<reference evidence="13" key="1">
    <citation type="submission" date="2025-08" db="UniProtKB">
        <authorList>
            <consortium name="RefSeq"/>
        </authorList>
    </citation>
    <scope>IDENTIFICATION</scope>
</reference>
<feature type="domain" description="Homeobox" evidence="11">
    <location>
        <begin position="94"/>
        <end position="154"/>
    </location>
</feature>
<evidence type="ECO:0000313" key="13">
    <source>
        <dbReference type="RefSeq" id="XP_039140653.1"/>
    </source>
</evidence>
<dbReference type="GeneID" id="120277871"/>
<evidence type="ECO:0000256" key="6">
    <source>
        <dbReference type="ARBA" id="ARBA00023163"/>
    </source>
</evidence>
<dbReference type="InterPro" id="IPR009057">
    <property type="entry name" value="Homeodomain-like_sf"/>
</dbReference>
<dbReference type="InterPro" id="IPR003106">
    <property type="entry name" value="Leu_zip_homeo"/>
</dbReference>
<keyword evidence="5 8" id="KW-0371">Homeobox</keyword>
<dbReference type="SMART" id="SM00340">
    <property type="entry name" value="HALZ"/>
    <property type="match status" value="1"/>
</dbReference>
<comment type="similarity">
    <text evidence="2">Belongs to the HD-ZIP homeobox family. Class II subfamily.</text>
</comment>
<feature type="DNA-binding region" description="Homeobox" evidence="8">
    <location>
        <begin position="96"/>
        <end position="155"/>
    </location>
</feature>
<dbReference type="AlphaFoldDB" id="A0AB40CNK9"/>
<protein>
    <submittedName>
        <fullName evidence="13">Homeobox-leucine zipper protein HAT9-like</fullName>
    </submittedName>
</protein>
<dbReference type="GO" id="GO:0043565">
    <property type="term" value="F:sequence-specific DNA binding"/>
    <property type="evidence" value="ECO:0007669"/>
    <property type="project" value="InterPro"/>
</dbReference>
<dbReference type="SUPFAM" id="SSF46689">
    <property type="entry name" value="Homeodomain-like"/>
    <property type="match status" value="1"/>
</dbReference>
<dbReference type="PANTHER" id="PTHR45714:SF34">
    <property type="entry name" value="HOMEOBOX-LEUCINE ZIPPER PROTEIN HAT9"/>
    <property type="match status" value="1"/>
</dbReference>
<dbReference type="FunFam" id="1.10.10.60:FF:000577">
    <property type="entry name" value="Homeobox-leucine zipper protein 18"/>
    <property type="match status" value="1"/>
</dbReference>
<dbReference type="Proteomes" id="UP001515500">
    <property type="component" value="Chromosome 15"/>
</dbReference>
<accession>A0AB40CNK9</accession>
<dbReference type="Gene3D" id="1.10.10.60">
    <property type="entry name" value="Homeodomain-like"/>
    <property type="match status" value="1"/>
</dbReference>
<dbReference type="SMART" id="SM00389">
    <property type="entry name" value="HOX"/>
    <property type="match status" value="1"/>
</dbReference>
<evidence type="ECO:0000256" key="10">
    <source>
        <dbReference type="SAM" id="MobiDB-lite"/>
    </source>
</evidence>